<feature type="binding site" evidence="17">
    <location>
        <position position="109"/>
    </location>
    <ligand>
        <name>Mg(2+)</name>
        <dbReference type="ChEBI" id="CHEBI:18420"/>
        <label>1</label>
        <note>catalytic</note>
    </ligand>
</feature>
<organism evidence="19 20">
    <name type="scientific">Pelagomonas calceolata</name>
    <dbReference type="NCBI Taxonomy" id="35677"/>
    <lineage>
        <taxon>Eukaryota</taxon>
        <taxon>Sar</taxon>
        <taxon>Stramenopiles</taxon>
        <taxon>Ochrophyta</taxon>
        <taxon>Pelagophyceae</taxon>
        <taxon>Pelagomonadales</taxon>
        <taxon>Pelagomonadaceae</taxon>
        <taxon>Pelagomonas</taxon>
    </lineage>
</organism>
<feature type="binding site" evidence="17">
    <location>
        <position position="242"/>
    </location>
    <ligand>
        <name>Mg(2+)</name>
        <dbReference type="ChEBI" id="CHEBI:18420"/>
        <label>1</label>
        <note>catalytic</note>
    </ligand>
</feature>
<evidence type="ECO:0000256" key="15">
    <source>
        <dbReference type="ARBA" id="ARBA00044544"/>
    </source>
</evidence>
<evidence type="ECO:0000256" key="2">
    <source>
        <dbReference type="ARBA" id="ARBA00012633"/>
    </source>
</evidence>
<evidence type="ECO:0000256" key="7">
    <source>
        <dbReference type="ARBA" id="ARBA00022801"/>
    </source>
</evidence>
<feature type="binding site" evidence="17">
    <location>
        <position position="86"/>
    </location>
    <ligand>
        <name>Mg(2+)</name>
        <dbReference type="ChEBI" id="CHEBI:18420"/>
        <label>1</label>
        <note>catalytic</note>
    </ligand>
</feature>
<evidence type="ECO:0000256" key="13">
    <source>
        <dbReference type="ARBA" id="ARBA00044478"/>
    </source>
</evidence>
<dbReference type="NCBIfam" id="TIGR01331">
    <property type="entry name" value="bisphos_cysQ"/>
    <property type="match status" value="1"/>
</dbReference>
<dbReference type="PANTHER" id="PTHR43028:SF5">
    <property type="entry name" value="3'(2'),5'-BISPHOSPHATE NUCLEOTIDASE 1"/>
    <property type="match status" value="1"/>
</dbReference>
<dbReference type="Proteomes" id="UP000789595">
    <property type="component" value="Unassembled WGS sequence"/>
</dbReference>
<comment type="similarity">
    <text evidence="1">Belongs to the inositol monophosphatase superfamily. CysQ family.</text>
</comment>
<evidence type="ECO:0000256" key="10">
    <source>
        <dbReference type="ARBA" id="ARBA00040342"/>
    </source>
</evidence>
<dbReference type="CDD" id="cd01638">
    <property type="entry name" value="CysQ"/>
    <property type="match status" value="1"/>
</dbReference>
<dbReference type="GO" id="GO:0000287">
    <property type="term" value="F:magnesium ion binding"/>
    <property type="evidence" value="ECO:0007669"/>
    <property type="project" value="InterPro"/>
</dbReference>
<dbReference type="Gene3D" id="3.40.190.80">
    <property type="match status" value="1"/>
</dbReference>
<evidence type="ECO:0000256" key="18">
    <source>
        <dbReference type="SAM" id="Phobius"/>
    </source>
</evidence>
<keyword evidence="8 17" id="KW-0460">Magnesium</keyword>
<keyword evidence="4" id="KW-0997">Cell inner membrane</keyword>
<evidence type="ECO:0000256" key="17">
    <source>
        <dbReference type="PIRSR" id="PIRSR600760-2"/>
    </source>
</evidence>
<dbReference type="EC" id="3.1.3.7" evidence="2"/>
<evidence type="ECO:0000313" key="20">
    <source>
        <dbReference type="Proteomes" id="UP000789595"/>
    </source>
</evidence>
<dbReference type="GO" id="GO:0004441">
    <property type="term" value="F:inositol-1,4-bisphosphate 1-phosphatase activity"/>
    <property type="evidence" value="ECO:0007669"/>
    <property type="project" value="UniProtKB-EC"/>
</dbReference>
<dbReference type="OrthoDB" id="10254945at2759"/>
<name>A0A8J2WUM7_9STRA</name>
<proteinExistence type="inferred from homology"/>
<comment type="catalytic activity">
    <reaction evidence="12">
        <text>1D-myo-inositol 1,3,4-trisphosphate + H2O = 1D-myo-inositol 3,4-bisphosphate + phosphate</text>
        <dbReference type="Rhea" id="RHEA:70319"/>
        <dbReference type="ChEBI" id="CHEBI:15377"/>
        <dbReference type="ChEBI" id="CHEBI:43474"/>
        <dbReference type="ChEBI" id="CHEBI:58414"/>
        <dbReference type="ChEBI" id="CHEBI:83241"/>
    </reaction>
    <physiologicalReaction direction="left-to-right" evidence="12">
        <dbReference type="Rhea" id="RHEA:70320"/>
    </physiologicalReaction>
</comment>
<keyword evidence="18" id="KW-1133">Transmembrane helix</keyword>
<reference evidence="19" key="1">
    <citation type="submission" date="2021-11" db="EMBL/GenBank/DDBJ databases">
        <authorList>
            <consortium name="Genoscope - CEA"/>
            <person name="William W."/>
        </authorList>
    </citation>
    <scope>NUCLEOTIDE SEQUENCE</scope>
</reference>
<dbReference type="Gene3D" id="3.30.540.10">
    <property type="entry name" value="Fructose-1,6-Bisphosphatase, subunit A, domain 1"/>
    <property type="match status" value="1"/>
</dbReference>
<evidence type="ECO:0000256" key="16">
    <source>
        <dbReference type="ARBA" id="ARBA00044554"/>
    </source>
</evidence>
<evidence type="ECO:0000256" key="9">
    <source>
        <dbReference type="ARBA" id="ARBA00023136"/>
    </source>
</evidence>
<evidence type="ECO:0000256" key="11">
    <source>
        <dbReference type="ARBA" id="ARBA00041815"/>
    </source>
</evidence>
<protein>
    <recommendedName>
        <fullName evidence="10">3'(2'),5'-bisphosphate nucleotidase 1</fullName>
        <ecNumber evidence="14">3.1.3.57</ecNumber>
        <ecNumber evidence="2">3.1.3.7</ecNumber>
    </recommendedName>
    <alternativeName>
        <fullName evidence="15">3'-phosphoadenosine 5'-phosphate phosphatase</fullName>
    </alternativeName>
    <alternativeName>
        <fullName evidence="11">Bisphosphate 3'-nucleotidase 1</fullName>
    </alternativeName>
    <alternativeName>
        <fullName evidence="16">Inositol-polyphosphate 1-phosphatase</fullName>
    </alternativeName>
</protein>
<dbReference type="SUPFAM" id="SSF56655">
    <property type="entry name" value="Carbohydrate phosphatase"/>
    <property type="match status" value="1"/>
</dbReference>
<evidence type="ECO:0000256" key="3">
    <source>
        <dbReference type="ARBA" id="ARBA00022475"/>
    </source>
</evidence>
<dbReference type="PRINTS" id="PR00377">
    <property type="entry name" value="IMPHPHTASES"/>
</dbReference>
<keyword evidence="20" id="KW-1185">Reference proteome</keyword>
<feature type="binding site" evidence="17">
    <location>
        <position position="106"/>
    </location>
    <ligand>
        <name>Mg(2+)</name>
        <dbReference type="ChEBI" id="CHEBI:18420"/>
        <label>1</label>
        <note>catalytic</note>
    </ligand>
</feature>
<dbReference type="InterPro" id="IPR050725">
    <property type="entry name" value="CysQ/Inositol_MonoPase"/>
</dbReference>
<keyword evidence="9 18" id="KW-0472">Membrane</keyword>
<dbReference type="GO" id="GO:0008441">
    <property type="term" value="F:3'(2'),5'-bisphosphate nucleotidase activity"/>
    <property type="evidence" value="ECO:0007669"/>
    <property type="project" value="UniProtKB-EC"/>
</dbReference>
<comment type="cofactor">
    <cofactor evidence="17">
        <name>Mg(2+)</name>
        <dbReference type="ChEBI" id="CHEBI:18420"/>
    </cofactor>
</comment>
<evidence type="ECO:0000256" key="12">
    <source>
        <dbReference type="ARBA" id="ARBA00044465"/>
    </source>
</evidence>
<dbReference type="InterPro" id="IPR020583">
    <property type="entry name" value="Inositol_monoP_metal-BS"/>
</dbReference>
<dbReference type="GO" id="GO:0046854">
    <property type="term" value="P:phosphatidylinositol phosphate biosynthetic process"/>
    <property type="evidence" value="ECO:0007669"/>
    <property type="project" value="InterPro"/>
</dbReference>
<comment type="catalytic activity">
    <reaction evidence="13">
        <text>1D-myo-inositol 1,4-bisphosphate + H2O = 1D-myo-inositol 4-phosphate + phosphate</text>
        <dbReference type="Rhea" id="RHEA:15553"/>
        <dbReference type="ChEBI" id="CHEBI:15377"/>
        <dbReference type="ChEBI" id="CHEBI:43474"/>
        <dbReference type="ChEBI" id="CHEBI:58282"/>
        <dbReference type="ChEBI" id="CHEBI:58469"/>
        <dbReference type="EC" id="3.1.3.57"/>
    </reaction>
    <physiologicalReaction direction="left-to-right" evidence="13">
        <dbReference type="Rhea" id="RHEA:15554"/>
    </physiologicalReaction>
</comment>
<dbReference type="GO" id="GO:0006790">
    <property type="term" value="P:sulfur compound metabolic process"/>
    <property type="evidence" value="ECO:0007669"/>
    <property type="project" value="InterPro"/>
</dbReference>
<evidence type="ECO:0000256" key="5">
    <source>
        <dbReference type="ARBA" id="ARBA00022671"/>
    </source>
</evidence>
<dbReference type="PANTHER" id="PTHR43028">
    <property type="entry name" value="3'(2'),5'-BISPHOSPHATE NUCLEOTIDASE 1"/>
    <property type="match status" value="1"/>
</dbReference>
<keyword evidence="7" id="KW-0378">Hydrolase</keyword>
<dbReference type="InterPro" id="IPR006240">
    <property type="entry name" value="CysQ"/>
</dbReference>
<sequence length="330" mass="35152">MKADNSTFGRFKAGATDIVIDDVAAIAKEAGDAIMAIYNGTSEADWKKIADFKADGSPLTKADTTANKIICDALRKKYPRIPIVSEEDPIPSHEERNEWTHFWCVDPLDGTKEFIKRNGQFTVNIGLVAGDSPLAGVVYVPAAADGPVMYKGVKGLGPPVREIDDPLGYDSYKSIFCKTFDESDAGLTIVASASHGSEETEAFIGKYKDCKRLSKGSSLKLLMVAEGAAHVYPRLAPTSEWDTCAAQAIVECAGGEVLQFDGGKACDAGKPVVYGKEHPLNPFFVVYGKRETRKAPSKKKDLLEDGSGVNVPAVAAGVLGLGALAFLALS</sequence>
<dbReference type="PROSITE" id="PS00630">
    <property type="entry name" value="IMP_2"/>
    <property type="match status" value="1"/>
</dbReference>
<evidence type="ECO:0000256" key="1">
    <source>
        <dbReference type="ARBA" id="ARBA00005289"/>
    </source>
</evidence>
<dbReference type="EMBL" id="CAKKNE010000002">
    <property type="protein sequence ID" value="CAH0368962.1"/>
    <property type="molecule type" value="Genomic_DNA"/>
</dbReference>
<keyword evidence="5" id="KW-0452">Lithium</keyword>
<dbReference type="AlphaFoldDB" id="A0A8J2WUM7"/>
<evidence type="ECO:0000256" key="6">
    <source>
        <dbReference type="ARBA" id="ARBA00022723"/>
    </source>
</evidence>
<comment type="caution">
    <text evidence="19">The sequence shown here is derived from an EMBL/GenBank/DDBJ whole genome shotgun (WGS) entry which is preliminary data.</text>
</comment>
<dbReference type="EC" id="3.1.3.57" evidence="14"/>
<dbReference type="PROSITE" id="PS00629">
    <property type="entry name" value="IMP_1"/>
    <property type="match status" value="1"/>
</dbReference>
<keyword evidence="18" id="KW-0812">Transmembrane</keyword>
<dbReference type="InterPro" id="IPR000760">
    <property type="entry name" value="Inositol_monophosphatase-like"/>
</dbReference>
<keyword evidence="6 17" id="KW-0479">Metal-binding</keyword>
<feature type="binding site" evidence="17">
    <location>
        <position position="108"/>
    </location>
    <ligand>
        <name>Mg(2+)</name>
        <dbReference type="ChEBI" id="CHEBI:18420"/>
        <label>1</label>
        <note>catalytic</note>
    </ligand>
</feature>
<evidence type="ECO:0000313" key="19">
    <source>
        <dbReference type="EMBL" id="CAH0368962.1"/>
    </source>
</evidence>
<evidence type="ECO:0000256" key="8">
    <source>
        <dbReference type="ARBA" id="ARBA00022842"/>
    </source>
</evidence>
<evidence type="ECO:0000256" key="14">
    <source>
        <dbReference type="ARBA" id="ARBA00044519"/>
    </source>
</evidence>
<dbReference type="HAMAP" id="MF_02095">
    <property type="entry name" value="CysQ"/>
    <property type="match status" value="1"/>
</dbReference>
<gene>
    <name evidence="19" type="ORF">PECAL_2P20630</name>
</gene>
<feature type="transmembrane region" description="Helical" evidence="18">
    <location>
        <begin position="309"/>
        <end position="329"/>
    </location>
</feature>
<evidence type="ECO:0000256" key="4">
    <source>
        <dbReference type="ARBA" id="ARBA00022519"/>
    </source>
</evidence>
<keyword evidence="3" id="KW-1003">Cell membrane</keyword>
<accession>A0A8J2WUM7</accession>
<dbReference type="InterPro" id="IPR020550">
    <property type="entry name" value="Inositol_monophosphatase_CS"/>
</dbReference>
<dbReference type="Pfam" id="PF00459">
    <property type="entry name" value="Inositol_P"/>
    <property type="match status" value="1"/>
</dbReference>